<keyword evidence="2" id="KW-1185">Reference proteome</keyword>
<evidence type="ECO:0000313" key="2">
    <source>
        <dbReference type="Proteomes" id="UP000238169"/>
    </source>
</evidence>
<dbReference type="OrthoDB" id="6638101at2"/>
<sequence>MTISNLSIPSERIDMVGGRLTTAPAGHHFDLSFRVEVKPRMLGRISGEDIECPVLQWNERIEWFDYDSATQKWRFVGDNSKDMYEYKPTSHTFRVWHSYRYLLATDVTNNPPAELKALSSDEEAKRWIARNGFAWNLAIRDVPAMGILGGSGGGGGDSLVTGDTRRRVIYFDLGFSGHAQRARCVQILETQQGQLTICHLIRGEIQKATVDHPDNLERWRFQLRTGHQ</sequence>
<dbReference type="EMBL" id="OGTP01000002">
    <property type="protein sequence ID" value="SPB13819.1"/>
    <property type="molecule type" value="Genomic_DNA"/>
</dbReference>
<evidence type="ECO:0000313" key="1">
    <source>
        <dbReference type="EMBL" id="SPB13819.1"/>
    </source>
</evidence>
<dbReference type="RefSeq" id="WP_106853559.1">
    <property type="nucleotide sequence ID" value="NZ_OGTP01000002.1"/>
</dbReference>
<dbReference type="AlphaFoldDB" id="A0A2U3I137"/>
<protein>
    <submittedName>
        <fullName evidence="1">Uncharacterized protein</fullName>
    </submittedName>
</protein>
<proteinExistence type="predicted"/>
<gene>
    <name evidence="1" type="ORF">NOV72_01084</name>
</gene>
<reference evidence="2" key="1">
    <citation type="submission" date="2018-01" db="EMBL/GenBank/DDBJ databases">
        <authorList>
            <person name="Peeters C."/>
        </authorList>
    </citation>
    <scope>NUCLEOTIDE SEQUENCE [LARGE SCALE GENOMIC DNA]</scope>
</reference>
<name>A0A2U3I137_9BURK</name>
<organism evidence="1 2">
    <name type="scientific">Caballeronia novacaledonica</name>
    <dbReference type="NCBI Taxonomy" id="1544861"/>
    <lineage>
        <taxon>Bacteria</taxon>
        <taxon>Pseudomonadati</taxon>
        <taxon>Pseudomonadota</taxon>
        <taxon>Betaproteobacteria</taxon>
        <taxon>Burkholderiales</taxon>
        <taxon>Burkholderiaceae</taxon>
        <taxon>Caballeronia</taxon>
    </lineage>
</organism>
<dbReference type="Proteomes" id="UP000238169">
    <property type="component" value="Unassembled WGS sequence"/>
</dbReference>
<accession>A0A2U3I137</accession>